<accession>A0A1E7Q5K5</accession>
<protein>
    <submittedName>
        <fullName evidence="2">GNAT family N-acetyltransferase</fullName>
    </submittedName>
</protein>
<dbReference type="Pfam" id="PF00583">
    <property type="entry name" value="Acetyltransf_1"/>
    <property type="match status" value="1"/>
</dbReference>
<dbReference type="EMBL" id="MKEK01000001">
    <property type="protein sequence ID" value="OEY69426.1"/>
    <property type="molecule type" value="Genomic_DNA"/>
</dbReference>
<dbReference type="STRING" id="1628148.BI198_07495"/>
<sequence>MDIIIGNSTELIKQAHAIRYQVFTVEQKIPRTLDLDGLDPISSHALVTKQGALVATARLTVNDDGSAVMARVAVIQAYRGQGVAAKVVTALIEHAREMGITAIKIHAHDYLRNYYERYGFTFIQAVEIVGGHQLIAMQYQIDPA</sequence>
<evidence type="ECO:0000259" key="1">
    <source>
        <dbReference type="PROSITE" id="PS51186"/>
    </source>
</evidence>
<dbReference type="Proteomes" id="UP000242258">
    <property type="component" value="Unassembled WGS sequence"/>
</dbReference>
<dbReference type="PANTHER" id="PTHR13355">
    <property type="entry name" value="GLUCOSAMINE 6-PHOSPHATE N-ACETYLTRANSFERASE"/>
    <property type="match status" value="1"/>
</dbReference>
<dbReference type="InterPro" id="IPR000182">
    <property type="entry name" value="GNAT_dom"/>
</dbReference>
<dbReference type="CDD" id="cd04301">
    <property type="entry name" value="NAT_SF"/>
    <property type="match status" value="1"/>
</dbReference>
<dbReference type="Gene3D" id="3.40.630.30">
    <property type="match status" value="1"/>
</dbReference>
<feature type="domain" description="N-acetyltransferase" evidence="1">
    <location>
        <begin position="3"/>
        <end position="142"/>
    </location>
</feature>
<evidence type="ECO:0000313" key="2">
    <source>
        <dbReference type="EMBL" id="OEY69426.1"/>
    </source>
</evidence>
<organism evidence="2 3">
    <name type="scientific">Rheinheimera salexigens</name>
    <dbReference type="NCBI Taxonomy" id="1628148"/>
    <lineage>
        <taxon>Bacteria</taxon>
        <taxon>Pseudomonadati</taxon>
        <taxon>Pseudomonadota</taxon>
        <taxon>Gammaproteobacteria</taxon>
        <taxon>Chromatiales</taxon>
        <taxon>Chromatiaceae</taxon>
        <taxon>Rheinheimera</taxon>
    </lineage>
</organism>
<proteinExistence type="predicted"/>
<dbReference type="SUPFAM" id="SSF55729">
    <property type="entry name" value="Acyl-CoA N-acyltransferases (Nat)"/>
    <property type="match status" value="1"/>
</dbReference>
<dbReference type="PROSITE" id="PS51186">
    <property type="entry name" value="GNAT"/>
    <property type="match status" value="1"/>
</dbReference>
<dbReference type="PANTHER" id="PTHR13355:SF11">
    <property type="entry name" value="GLUCOSAMINE 6-PHOSPHATE N-ACETYLTRANSFERASE"/>
    <property type="match status" value="1"/>
</dbReference>
<gene>
    <name evidence="2" type="ORF">BI198_07495</name>
</gene>
<dbReference type="OrthoDB" id="9787072at2"/>
<dbReference type="AlphaFoldDB" id="A0A1E7Q5K5"/>
<name>A0A1E7Q5K5_9GAMM</name>
<dbReference type="GO" id="GO:0004343">
    <property type="term" value="F:glucosamine 6-phosphate N-acetyltransferase activity"/>
    <property type="evidence" value="ECO:0007669"/>
    <property type="project" value="TreeGrafter"/>
</dbReference>
<comment type="caution">
    <text evidence="2">The sequence shown here is derived from an EMBL/GenBank/DDBJ whole genome shotgun (WGS) entry which is preliminary data.</text>
</comment>
<keyword evidence="2" id="KW-0808">Transferase</keyword>
<evidence type="ECO:0000313" key="3">
    <source>
        <dbReference type="Proteomes" id="UP000242258"/>
    </source>
</evidence>
<reference evidence="3" key="1">
    <citation type="submission" date="2016-09" db="EMBL/GenBank/DDBJ databases">
        <authorList>
            <person name="Wan X."/>
            <person name="Hou S."/>
        </authorList>
    </citation>
    <scope>NUCLEOTIDE SEQUENCE [LARGE SCALE GENOMIC DNA]</scope>
    <source>
        <strain evidence="3">KH87</strain>
    </source>
</reference>
<dbReference type="RefSeq" id="WP_070048992.1">
    <property type="nucleotide sequence ID" value="NZ_CBCSDO010000005.1"/>
</dbReference>
<dbReference type="InterPro" id="IPR039143">
    <property type="entry name" value="GNPNAT1-like"/>
</dbReference>
<dbReference type="InterPro" id="IPR016181">
    <property type="entry name" value="Acyl_CoA_acyltransferase"/>
</dbReference>
<keyword evidence="3" id="KW-1185">Reference proteome</keyword>